<evidence type="ECO:0000256" key="5">
    <source>
        <dbReference type="ARBA" id="ARBA00022723"/>
    </source>
</evidence>
<feature type="binding site" evidence="10 13">
    <location>
        <position position="191"/>
    </location>
    <ligand>
        <name>NAD(+)</name>
        <dbReference type="ChEBI" id="CHEBI:57540"/>
    </ligand>
</feature>
<dbReference type="GO" id="GO:0000105">
    <property type="term" value="P:L-histidine biosynthetic process"/>
    <property type="evidence" value="ECO:0007669"/>
    <property type="project" value="UniProtKB-UniRule"/>
</dbReference>
<evidence type="ECO:0000256" key="1">
    <source>
        <dbReference type="ARBA" id="ARBA00003850"/>
    </source>
</evidence>
<dbReference type="PROSITE" id="PS00611">
    <property type="entry name" value="HISOL_DEHYDROGENASE"/>
    <property type="match status" value="1"/>
</dbReference>
<dbReference type="Gene3D" id="3.40.50.1980">
    <property type="entry name" value="Nitrogenase molybdenum iron protein domain"/>
    <property type="match status" value="2"/>
</dbReference>
<evidence type="ECO:0000256" key="8">
    <source>
        <dbReference type="ARBA" id="ARBA00023027"/>
    </source>
</evidence>
<protein>
    <recommendedName>
        <fullName evidence="3 10">Histidinol dehydrogenase</fullName>
        <shortName evidence="10">HDH</shortName>
        <ecNumber evidence="3 10">1.1.1.23</ecNumber>
    </recommendedName>
</protein>
<dbReference type="GO" id="GO:0051287">
    <property type="term" value="F:NAD binding"/>
    <property type="evidence" value="ECO:0007669"/>
    <property type="project" value="InterPro"/>
</dbReference>
<dbReference type="InterPro" id="IPR022695">
    <property type="entry name" value="Histidinol_DH_monofunct"/>
</dbReference>
<comment type="function">
    <text evidence="1 10">Catalyzes the sequential NAD-dependent oxidations of L-histidinol to L-histidinaldehyde and then to L-histidine.</text>
</comment>
<evidence type="ECO:0000256" key="16">
    <source>
        <dbReference type="RuleBase" id="RU004175"/>
    </source>
</evidence>
<feature type="binding site" evidence="10 13">
    <location>
        <position position="214"/>
    </location>
    <ligand>
        <name>NAD(+)</name>
        <dbReference type="ChEBI" id="CHEBI:57540"/>
    </ligand>
</feature>
<dbReference type="GO" id="GO:0005829">
    <property type="term" value="C:cytosol"/>
    <property type="evidence" value="ECO:0007669"/>
    <property type="project" value="TreeGrafter"/>
</dbReference>
<feature type="active site" description="Proton acceptor" evidence="10 12">
    <location>
        <position position="328"/>
    </location>
</feature>
<sequence length="449" mass="49130">MLRIITQRTEAQSELRRICDRTHDDQVIHKEATVREVLQTVKRQGDKALIHYTAEFDRVQLKAEDLRVRSAELDAAYQRVPKELLDAIRLARRNIEAFHRQRVPKSWVQFCDDQVVLGKRYTPVDRAGLYVPGGQAAYPSTVLMNAIPAKVANVPRIVMVTPPGEAGINPAVLVAAQEAGIEEIYRVGGAQAIAALAYGTETIPKVDVITGPGNIYVTLAKKQVFGTVGIDSLAGPSEVLIIADKTANPVHVATDMLAQAEHDQLAAAILLTDDSVLARKVVEEVKRQLEDHPRRILTEKAIAHYGLVVVVDSLDVAAELSNEFAPEHLELEVADPWMLIEKIRHAGAIFLGYSTPEAVGDYLAGPNHTLPTSGSARYASALSVETFMKHSSLVQYSHEALQKVANAIDTLATAEGLHSHAASVRLRMDSEQELPEGLRMTGEQELPEA</sequence>
<feature type="binding site" evidence="10 15">
    <location>
        <position position="361"/>
    </location>
    <ligand>
        <name>Zn(2+)</name>
        <dbReference type="ChEBI" id="CHEBI:29105"/>
    </ligand>
</feature>
<dbReference type="UniPathway" id="UPA00031">
    <property type="reaction ID" value="UER00014"/>
</dbReference>
<evidence type="ECO:0000256" key="10">
    <source>
        <dbReference type="HAMAP-Rule" id="MF_01024"/>
    </source>
</evidence>
<keyword evidence="8 10" id="KW-0520">NAD</keyword>
<dbReference type="PRINTS" id="PR00083">
    <property type="entry name" value="HOLDHDRGNASE"/>
</dbReference>
<evidence type="ECO:0000256" key="12">
    <source>
        <dbReference type="PIRSR" id="PIRSR000099-1"/>
    </source>
</evidence>
<dbReference type="Gene3D" id="1.20.5.1300">
    <property type="match status" value="1"/>
</dbReference>
<evidence type="ECO:0000256" key="6">
    <source>
        <dbReference type="ARBA" id="ARBA00022833"/>
    </source>
</evidence>
<reference evidence="17" key="1">
    <citation type="journal article" date="2020" name="mSystems">
        <title>Genome- and Community-Level Interaction Insights into Carbon Utilization and Element Cycling Functions of Hydrothermarchaeota in Hydrothermal Sediment.</title>
        <authorList>
            <person name="Zhou Z."/>
            <person name="Liu Y."/>
            <person name="Xu W."/>
            <person name="Pan J."/>
            <person name="Luo Z.H."/>
            <person name="Li M."/>
        </authorList>
    </citation>
    <scope>NUCLEOTIDE SEQUENCE [LARGE SCALE GENOMIC DNA]</scope>
    <source>
        <strain evidence="17">SpSt-418</strain>
    </source>
</reference>
<feature type="binding site" evidence="10 14">
    <location>
        <position position="262"/>
    </location>
    <ligand>
        <name>substrate</name>
    </ligand>
</feature>
<evidence type="ECO:0000256" key="4">
    <source>
        <dbReference type="ARBA" id="ARBA00022605"/>
    </source>
</evidence>
<comment type="cofactor">
    <cofactor evidence="10 15">
        <name>Zn(2+)</name>
        <dbReference type="ChEBI" id="CHEBI:29105"/>
    </cofactor>
    <text evidence="10 15">Binds 1 zinc ion per subunit.</text>
</comment>
<dbReference type="NCBIfam" id="TIGR00069">
    <property type="entry name" value="hisD"/>
    <property type="match status" value="1"/>
</dbReference>
<dbReference type="GO" id="GO:0004399">
    <property type="term" value="F:histidinol dehydrogenase activity"/>
    <property type="evidence" value="ECO:0007669"/>
    <property type="project" value="UniProtKB-UniRule"/>
</dbReference>
<dbReference type="SUPFAM" id="SSF53720">
    <property type="entry name" value="ALDH-like"/>
    <property type="match status" value="1"/>
</dbReference>
<proteinExistence type="inferred from homology"/>
<dbReference type="FunFam" id="3.40.50.1980:FF:000001">
    <property type="entry name" value="Histidinol dehydrogenase"/>
    <property type="match status" value="1"/>
</dbReference>
<feature type="binding site" evidence="10 14">
    <location>
        <position position="361"/>
    </location>
    <ligand>
        <name>substrate</name>
    </ligand>
</feature>
<dbReference type="AlphaFoldDB" id="A0A7C3KBD3"/>
<feature type="active site" description="Proton acceptor" evidence="10 12">
    <location>
        <position position="327"/>
    </location>
</feature>
<feature type="binding site" evidence="10 15">
    <location>
        <position position="259"/>
    </location>
    <ligand>
        <name>Zn(2+)</name>
        <dbReference type="ChEBI" id="CHEBI:29105"/>
    </ligand>
</feature>
<keyword evidence="10" id="KW-0368">Histidine biosynthesis</keyword>
<dbReference type="HAMAP" id="MF_01024">
    <property type="entry name" value="HisD"/>
    <property type="match status" value="1"/>
</dbReference>
<keyword evidence="4 10" id="KW-0028">Amino-acid biosynthesis</keyword>
<dbReference type="PIRSF" id="PIRSF000099">
    <property type="entry name" value="Histidinol_dh"/>
    <property type="match status" value="1"/>
</dbReference>
<evidence type="ECO:0000256" key="9">
    <source>
        <dbReference type="ARBA" id="ARBA00049489"/>
    </source>
</evidence>
<feature type="binding site" evidence="10 14">
    <location>
        <position position="328"/>
    </location>
    <ligand>
        <name>substrate</name>
    </ligand>
</feature>
<evidence type="ECO:0000256" key="7">
    <source>
        <dbReference type="ARBA" id="ARBA00023002"/>
    </source>
</evidence>
<comment type="caution">
    <text evidence="17">The sequence shown here is derived from an EMBL/GenBank/DDBJ whole genome shotgun (WGS) entry which is preliminary data.</text>
</comment>
<accession>A0A7C3KBD3</accession>
<evidence type="ECO:0000256" key="3">
    <source>
        <dbReference type="ARBA" id="ARBA00012965"/>
    </source>
</evidence>
<feature type="binding site" evidence="10 14">
    <location>
        <position position="420"/>
    </location>
    <ligand>
        <name>substrate</name>
    </ligand>
</feature>
<feature type="binding site" evidence="10 15">
    <location>
        <position position="262"/>
    </location>
    <ligand>
        <name>Zn(2+)</name>
        <dbReference type="ChEBI" id="CHEBI:29105"/>
    </ligand>
</feature>
<evidence type="ECO:0000256" key="13">
    <source>
        <dbReference type="PIRSR" id="PIRSR000099-2"/>
    </source>
</evidence>
<dbReference type="Pfam" id="PF00815">
    <property type="entry name" value="Histidinol_dh"/>
    <property type="match status" value="1"/>
</dbReference>
<dbReference type="PANTHER" id="PTHR21256:SF2">
    <property type="entry name" value="HISTIDINE BIOSYNTHESIS TRIFUNCTIONAL PROTEIN"/>
    <property type="match status" value="1"/>
</dbReference>
<feature type="binding site" evidence="10 15">
    <location>
        <position position="420"/>
    </location>
    <ligand>
        <name>Zn(2+)</name>
        <dbReference type="ChEBI" id="CHEBI:29105"/>
    </ligand>
</feature>
<keyword evidence="6 10" id="KW-0862">Zinc</keyword>
<feature type="binding site" evidence="10 14">
    <location>
        <position position="259"/>
    </location>
    <ligand>
        <name>substrate</name>
    </ligand>
</feature>
<dbReference type="GO" id="GO:0008270">
    <property type="term" value="F:zinc ion binding"/>
    <property type="evidence" value="ECO:0007669"/>
    <property type="project" value="UniProtKB-UniRule"/>
</dbReference>
<dbReference type="PANTHER" id="PTHR21256">
    <property type="entry name" value="HISTIDINOL DEHYDROGENASE HDH"/>
    <property type="match status" value="1"/>
</dbReference>
<organism evidence="17">
    <name type="scientific">Oscillatoriales cyanobacterium SpSt-418</name>
    <dbReference type="NCBI Taxonomy" id="2282169"/>
    <lineage>
        <taxon>Bacteria</taxon>
        <taxon>Bacillati</taxon>
        <taxon>Cyanobacteriota</taxon>
        <taxon>Cyanophyceae</taxon>
        <taxon>Oscillatoriophycideae</taxon>
        <taxon>Oscillatoriales</taxon>
    </lineage>
</organism>
<feature type="binding site" evidence="10 14">
    <location>
        <position position="237"/>
    </location>
    <ligand>
        <name>substrate</name>
    </ligand>
</feature>
<comment type="similarity">
    <text evidence="2 10 11 16">Belongs to the histidinol dehydrogenase family.</text>
</comment>
<dbReference type="InterPro" id="IPR012131">
    <property type="entry name" value="Hstdl_DH"/>
</dbReference>
<keyword evidence="5 10" id="KW-0479">Metal-binding</keyword>
<gene>
    <name evidence="10 17" type="primary">hisD</name>
    <name evidence="17" type="ORF">ENR64_00140</name>
</gene>
<evidence type="ECO:0000256" key="2">
    <source>
        <dbReference type="ARBA" id="ARBA00010178"/>
    </source>
</evidence>
<comment type="catalytic activity">
    <reaction evidence="9 10">
        <text>L-histidinol + 2 NAD(+) + H2O = L-histidine + 2 NADH + 3 H(+)</text>
        <dbReference type="Rhea" id="RHEA:20641"/>
        <dbReference type="ChEBI" id="CHEBI:15377"/>
        <dbReference type="ChEBI" id="CHEBI:15378"/>
        <dbReference type="ChEBI" id="CHEBI:57540"/>
        <dbReference type="ChEBI" id="CHEBI:57595"/>
        <dbReference type="ChEBI" id="CHEBI:57699"/>
        <dbReference type="ChEBI" id="CHEBI:57945"/>
        <dbReference type="EC" id="1.1.1.23"/>
    </reaction>
</comment>
<dbReference type="FunFam" id="3.40.50.1980:FF:000026">
    <property type="entry name" value="Histidinol dehydrogenase"/>
    <property type="match status" value="1"/>
</dbReference>
<dbReference type="InterPro" id="IPR016161">
    <property type="entry name" value="Ald_DH/histidinol_DH"/>
</dbReference>
<feature type="binding site" evidence="10 14">
    <location>
        <position position="415"/>
    </location>
    <ligand>
        <name>substrate</name>
    </ligand>
</feature>
<dbReference type="EC" id="1.1.1.23" evidence="3 10"/>
<dbReference type="CDD" id="cd06572">
    <property type="entry name" value="Histidinol_dh"/>
    <property type="match status" value="1"/>
</dbReference>
<evidence type="ECO:0000313" key="17">
    <source>
        <dbReference type="EMBL" id="HFM96183.1"/>
    </source>
</evidence>
<evidence type="ECO:0000256" key="11">
    <source>
        <dbReference type="PIRNR" id="PIRNR000099"/>
    </source>
</evidence>
<dbReference type="EMBL" id="DSRU01000002">
    <property type="protein sequence ID" value="HFM96183.1"/>
    <property type="molecule type" value="Genomic_DNA"/>
</dbReference>
<keyword evidence="7 10" id="KW-0560">Oxidoreductase</keyword>
<feature type="binding site" evidence="10 13">
    <location>
        <position position="130"/>
    </location>
    <ligand>
        <name>NAD(+)</name>
        <dbReference type="ChEBI" id="CHEBI:57540"/>
    </ligand>
</feature>
<dbReference type="InterPro" id="IPR001692">
    <property type="entry name" value="Histidinol_DH_CS"/>
</dbReference>
<evidence type="ECO:0000256" key="14">
    <source>
        <dbReference type="PIRSR" id="PIRSR000099-3"/>
    </source>
</evidence>
<evidence type="ECO:0000256" key="15">
    <source>
        <dbReference type="PIRSR" id="PIRSR000099-4"/>
    </source>
</evidence>
<name>A0A7C3KBD3_9CYAN</name>
<comment type="pathway">
    <text evidence="10">Amino-acid biosynthesis; L-histidine biosynthesis; L-histidine from 5-phospho-alpha-D-ribose 1-diphosphate: step 9/9.</text>
</comment>